<feature type="domain" description="Secretion system C-terminal sorting" evidence="5">
    <location>
        <begin position="713"/>
        <end position="783"/>
    </location>
</feature>
<dbReference type="Pfam" id="PF18962">
    <property type="entry name" value="Por_Secre_tail"/>
    <property type="match status" value="1"/>
</dbReference>
<dbReference type="PANTHER" id="PTHR47566:SF1">
    <property type="entry name" value="PROTEIN NUD1"/>
    <property type="match status" value="1"/>
</dbReference>
<evidence type="ECO:0000256" key="1">
    <source>
        <dbReference type="ARBA" id="ARBA00022614"/>
    </source>
</evidence>
<comment type="caution">
    <text evidence="6">The sequence shown here is derived from an EMBL/GenBank/DDBJ whole genome shotgun (WGS) entry which is preliminary data.</text>
</comment>
<accession>A0ABS1KD46</accession>
<dbReference type="PROSITE" id="PS51450">
    <property type="entry name" value="LRR"/>
    <property type="match status" value="4"/>
</dbReference>
<reference evidence="6 7" key="1">
    <citation type="submission" date="2021-01" db="EMBL/GenBank/DDBJ databases">
        <title>Genome seq and assembly of Flavobacterium sp. GN10.</title>
        <authorList>
            <person name="Chhetri G."/>
        </authorList>
    </citation>
    <scope>NUCLEOTIDE SEQUENCE [LARGE SCALE GENOMIC DNA]</scope>
    <source>
        <strain evidence="6 7">GN10</strain>
    </source>
</reference>
<dbReference type="Pfam" id="PF12799">
    <property type="entry name" value="LRR_4"/>
    <property type="match status" value="1"/>
</dbReference>
<keyword evidence="7" id="KW-1185">Reference proteome</keyword>
<keyword evidence="2 4" id="KW-0732">Signal</keyword>
<proteinExistence type="predicted"/>
<keyword evidence="1" id="KW-0433">Leucine-rich repeat</keyword>
<dbReference type="RefSeq" id="WP_201999095.1">
    <property type="nucleotide sequence ID" value="NZ_JAERSF010000001.1"/>
</dbReference>
<dbReference type="Proteomes" id="UP000603728">
    <property type="component" value="Unassembled WGS sequence"/>
</dbReference>
<evidence type="ECO:0000313" key="7">
    <source>
        <dbReference type="Proteomes" id="UP000603728"/>
    </source>
</evidence>
<dbReference type="NCBIfam" id="TIGR04183">
    <property type="entry name" value="Por_Secre_tail"/>
    <property type="match status" value="1"/>
</dbReference>
<feature type="signal peptide" evidence="4">
    <location>
        <begin position="1"/>
        <end position="18"/>
    </location>
</feature>
<protein>
    <submittedName>
        <fullName evidence="6">Leucine-rich repeat domain-containing protein</fullName>
    </submittedName>
</protein>
<name>A0ABS1KD46_9FLAO</name>
<evidence type="ECO:0000256" key="4">
    <source>
        <dbReference type="SAM" id="SignalP"/>
    </source>
</evidence>
<dbReference type="InterPro" id="IPR001611">
    <property type="entry name" value="Leu-rich_rpt"/>
</dbReference>
<keyword evidence="3" id="KW-0677">Repeat</keyword>
<dbReference type="Gene3D" id="3.80.10.10">
    <property type="entry name" value="Ribonuclease Inhibitor"/>
    <property type="match status" value="3"/>
</dbReference>
<dbReference type="InterPro" id="IPR052574">
    <property type="entry name" value="CDIRP"/>
</dbReference>
<dbReference type="PANTHER" id="PTHR47566">
    <property type="match status" value="1"/>
</dbReference>
<feature type="chain" id="PRO_5046737687" evidence="4">
    <location>
        <begin position="19"/>
        <end position="784"/>
    </location>
</feature>
<dbReference type="SUPFAM" id="SSF52058">
    <property type="entry name" value="L domain-like"/>
    <property type="match status" value="2"/>
</dbReference>
<sequence length="784" mass="86539">MKIKLLLLLLLANFSVYAQQYTLIPDANFEKKLIELGIDSGTPDGNVLSSSIESVTELNLYYSNISDLTGIQGFKALTSLNVMSNKLSTVDLSKNLALNYLSISYNNLTTLDISHNTVLENLTVTNNKIQNIDVSNNLKLKYFACSSNQLTTIDVSNNKELVSLNCQLNQLKSLDLSQNKLLSLLTCSENNLLTNVNLRNGNNRNMQIAPYAIDFTKNPLLTCILVDNPIYSNEKWTSFKEKSASYSTVDCSQITAIPDPAFEDKLIYLQIDKDGKNGTILNTSISNITALNVENSNIKNLTGINGFSNLSTLNCSSNLLNALDLSQNKALTFINCGSNNLTSLNLKNGNNKNLDLNSSFTKNPDLTCITVDDEFYSNQKWANIKDDAANYNLDCTLYAIIDSNFEKKLIELGIDKDGVNGKISVENLEKITSLNLSNSNITDLKGIENFTGLTYLDCSGNNITTIDVSKNLNLTKLDLNSNQLTSLDVTKNTKLLNLSFAYNEVSTINLANNKELLFLNTSKNLLTNLDLTSNTALSLIDCSRNNLTQLNVSNAPELTYLIIDLNKITALDLSFNTKLTDLYCSNNELTSLDLSYNILLKRLSASWNQLTTLDLSHNPLLELVFVEFNPLNSLNIQNGNNKNFVLPSVSGKMADDTIIYTSFLGNAKLNCIQVDDENYSNANWSSIKESTTTYSNTCKSLGIDKSEFSQVVLYPNPTKGEITINNIALDKATVYNSLGQLVKSFTLNNVNTNNTIDLSGLPRGVYYVYLINGDAASAKKVIVE</sequence>
<evidence type="ECO:0000259" key="5">
    <source>
        <dbReference type="Pfam" id="PF18962"/>
    </source>
</evidence>
<dbReference type="InterPro" id="IPR032675">
    <property type="entry name" value="LRR_dom_sf"/>
</dbReference>
<dbReference type="EMBL" id="JAERSF010000001">
    <property type="protein sequence ID" value="MBL0736071.1"/>
    <property type="molecule type" value="Genomic_DNA"/>
</dbReference>
<dbReference type="InterPro" id="IPR025875">
    <property type="entry name" value="Leu-rich_rpt_4"/>
</dbReference>
<dbReference type="InterPro" id="IPR026444">
    <property type="entry name" value="Secre_tail"/>
</dbReference>
<organism evidence="6 7">
    <name type="scientific">Flavobacterium tagetis</name>
    <dbReference type="NCBI Taxonomy" id="2801336"/>
    <lineage>
        <taxon>Bacteria</taxon>
        <taxon>Pseudomonadati</taxon>
        <taxon>Bacteroidota</taxon>
        <taxon>Flavobacteriia</taxon>
        <taxon>Flavobacteriales</taxon>
        <taxon>Flavobacteriaceae</taxon>
        <taxon>Flavobacterium</taxon>
    </lineage>
</organism>
<evidence type="ECO:0000256" key="3">
    <source>
        <dbReference type="ARBA" id="ARBA00022737"/>
    </source>
</evidence>
<evidence type="ECO:0000313" key="6">
    <source>
        <dbReference type="EMBL" id="MBL0736071.1"/>
    </source>
</evidence>
<gene>
    <name evidence="6" type="ORF">JI750_04185</name>
</gene>
<evidence type="ECO:0000256" key="2">
    <source>
        <dbReference type="ARBA" id="ARBA00022729"/>
    </source>
</evidence>